<feature type="transmembrane region" description="Helical" evidence="1">
    <location>
        <begin position="74"/>
        <end position="95"/>
    </location>
</feature>
<proteinExistence type="predicted"/>
<dbReference type="RefSeq" id="WP_284916975.1">
    <property type="nucleotide sequence ID" value="NZ_CP126980.1"/>
</dbReference>
<sequence length="327" mass="34406">MSTLESRYRRLLRIYPAAHRAAYQEEMLGVLLAGSPPGRRFPTPADALDLLRAGLTARFTRRPAPASGTPWRDAAAVTGLLAALLLGGFALATFAETLIDLVRGDARQLAGVRGLIDPGLRAVAWLAVAAVAVTGRRRAAAVLSGVALLTELGTLAFWLGLTPWQSLRLAWTPIVAILVTAAFVSARTARPIRSMLGGFGLALLAVAAIGSAAAAWAAESSVLEIDDLSVWLPLALFTGVVIGIDPPVRRRVVPLFPVTLLGPVAFLQAWDSTVLAGYSGGLVPQVVTARESALSLAPVAIVVTAVAGLWAGIRFVARRRGQVREHE</sequence>
<evidence type="ECO:0000313" key="3">
    <source>
        <dbReference type="Proteomes" id="UP001240150"/>
    </source>
</evidence>
<accession>A0ABY8WFJ3</accession>
<feature type="transmembrane region" description="Helical" evidence="1">
    <location>
        <begin position="115"/>
        <end position="133"/>
    </location>
</feature>
<dbReference type="Proteomes" id="UP001240150">
    <property type="component" value="Chromosome"/>
</dbReference>
<gene>
    <name evidence="2" type="ORF">ACTOB_007785</name>
</gene>
<keyword evidence="1" id="KW-0812">Transmembrane</keyword>
<feature type="transmembrane region" description="Helical" evidence="1">
    <location>
        <begin position="296"/>
        <end position="317"/>
    </location>
</feature>
<feature type="transmembrane region" description="Helical" evidence="1">
    <location>
        <begin position="255"/>
        <end position="276"/>
    </location>
</feature>
<keyword evidence="3" id="KW-1185">Reference proteome</keyword>
<evidence type="ECO:0000313" key="2">
    <source>
        <dbReference type="EMBL" id="WIM95660.1"/>
    </source>
</evidence>
<dbReference type="EMBL" id="CP126980">
    <property type="protein sequence ID" value="WIM95660.1"/>
    <property type="molecule type" value="Genomic_DNA"/>
</dbReference>
<feature type="transmembrane region" description="Helical" evidence="1">
    <location>
        <begin position="230"/>
        <end position="248"/>
    </location>
</feature>
<reference evidence="2 3" key="1">
    <citation type="submission" date="2023-06" db="EMBL/GenBank/DDBJ databases">
        <authorList>
            <person name="Yushchuk O."/>
            <person name="Binda E."/>
            <person name="Ruckert-Reed C."/>
            <person name="Fedorenko V."/>
            <person name="Kalinowski J."/>
            <person name="Marinelli F."/>
        </authorList>
    </citation>
    <scope>NUCLEOTIDE SEQUENCE [LARGE SCALE GENOMIC DNA]</scope>
    <source>
        <strain evidence="2 3">NRRL 3884</strain>
    </source>
</reference>
<feature type="transmembrane region" description="Helical" evidence="1">
    <location>
        <begin position="167"/>
        <end position="186"/>
    </location>
</feature>
<evidence type="ECO:0000256" key="1">
    <source>
        <dbReference type="SAM" id="Phobius"/>
    </source>
</evidence>
<name>A0ABY8WFJ3_9ACTN</name>
<organism evidence="2 3">
    <name type="scientific">Actinoplanes oblitus</name>
    <dbReference type="NCBI Taxonomy" id="3040509"/>
    <lineage>
        <taxon>Bacteria</taxon>
        <taxon>Bacillati</taxon>
        <taxon>Actinomycetota</taxon>
        <taxon>Actinomycetes</taxon>
        <taxon>Micromonosporales</taxon>
        <taxon>Micromonosporaceae</taxon>
        <taxon>Actinoplanes</taxon>
    </lineage>
</organism>
<keyword evidence="1" id="KW-0472">Membrane</keyword>
<feature type="transmembrane region" description="Helical" evidence="1">
    <location>
        <begin position="198"/>
        <end position="218"/>
    </location>
</feature>
<feature type="transmembrane region" description="Helical" evidence="1">
    <location>
        <begin position="140"/>
        <end position="161"/>
    </location>
</feature>
<protein>
    <submittedName>
        <fullName evidence="2">Uncharacterized protein</fullName>
    </submittedName>
</protein>
<keyword evidence="1" id="KW-1133">Transmembrane helix</keyword>